<evidence type="ECO:0000313" key="1">
    <source>
        <dbReference type="EMBL" id="SMF03648.1"/>
    </source>
</evidence>
<organism evidence="1 2">
    <name type="scientific">Desulfovibrio gilichinskyi</name>
    <dbReference type="NCBI Taxonomy" id="1519643"/>
    <lineage>
        <taxon>Bacteria</taxon>
        <taxon>Pseudomonadati</taxon>
        <taxon>Thermodesulfobacteriota</taxon>
        <taxon>Desulfovibrionia</taxon>
        <taxon>Desulfovibrionales</taxon>
        <taxon>Desulfovibrionaceae</taxon>
        <taxon>Desulfovibrio</taxon>
    </lineage>
</organism>
<name>A0A1X7CUW0_9BACT</name>
<dbReference type="RefSeq" id="WP_085100048.1">
    <property type="nucleotide sequence ID" value="NZ_FWZU01000002.1"/>
</dbReference>
<protein>
    <submittedName>
        <fullName evidence="1">Uncharacterized protein</fullName>
    </submittedName>
</protein>
<gene>
    <name evidence="1" type="ORF">SAMN06295933_1300</name>
</gene>
<accession>A0A1X7CUW0</accession>
<reference evidence="2" key="1">
    <citation type="submission" date="2017-04" db="EMBL/GenBank/DDBJ databases">
        <authorList>
            <person name="Varghese N."/>
            <person name="Submissions S."/>
        </authorList>
    </citation>
    <scope>NUCLEOTIDE SEQUENCE [LARGE SCALE GENOMIC DNA]</scope>
    <source>
        <strain evidence="2">K3S</strain>
    </source>
</reference>
<evidence type="ECO:0000313" key="2">
    <source>
        <dbReference type="Proteomes" id="UP000192906"/>
    </source>
</evidence>
<dbReference type="Proteomes" id="UP000192906">
    <property type="component" value="Unassembled WGS sequence"/>
</dbReference>
<dbReference type="EMBL" id="FWZU01000002">
    <property type="protein sequence ID" value="SMF03648.1"/>
    <property type="molecule type" value="Genomic_DNA"/>
</dbReference>
<keyword evidence="2" id="KW-1185">Reference proteome</keyword>
<proteinExistence type="predicted"/>
<sequence length="91" mass="10494">MKRTHGLTKVSGRVLPWEMSPEDSYLLMIATDENEHLVVDQTNAGVDLEDYVGDWIEATGIIRQCENCTRICVKSFQISEDEEWDEEDDGW</sequence>
<dbReference type="AlphaFoldDB" id="A0A1X7CUW0"/>
<dbReference type="STRING" id="1519643.SAMN06295933_1300"/>